<dbReference type="EMBL" id="NTKD01000019">
    <property type="protein sequence ID" value="PDH39777.1"/>
    <property type="molecule type" value="Genomic_DNA"/>
</dbReference>
<dbReference type="Pfam" id="PF01230">
    <property type="entry name" value="HIT"/>
    <property type="match status" value="1"/>
</dbReference>
<protein>
    <submittedName>
        <fullName evidence="5">HIT family protein</fullName>
    </submittedName>
</protein>
<dbReference type="GO" id="GO:0009117">
    <property type="term" value="P:nucleotide metabolic process"/>
    <property type="evidence" value="ECO:0007669"/>
    <property type="project" value="TreeGrafter"/>
</dbReference>
<reference evidence="5 6" key="1">
    <citation type="submission" date="2017-08" db="EMBL/GenBank/DDBJ databases">
        <title>Fine stratification of microbial communities through a metagenomic profile of the photic zone.</title>
        <authorList>
            <person name="Haro-Moreno J.M."/>
            <person name="Lopez-Perez M."/>
            <person name="De La Torre J."/>
            <person name="Picazo A."/>
            <person name="Camacho A."/>
            <person name="Rodriguez-Valera F."/>
        </authorList>
    </citation>
    <scope>NUCLEOTIDE SEQUENCE [LARGE SCALE GENOMIC DNA]</scope>
    <source>
        <strain evidence="5">MED-G24</strain>
    </source>
</reference>
<dbReference type="AlphaFoldDB" id="A0A2A5WU72"/>
<dbReference type="PANTHER" id="PTHR46648">
    <property type="entry name" value="HIT FAMILY PROTEIN 1"/>
    <property type="match status" value="1"/>
</dbReference>
<dbReference type="PRINTS" id="PR00332">
    <property type="entry name" value="HISTRIAD"/>
</dbReference>
<dbReference type="InterPro" id="IPR001310">
    <property type="entry name" value="Histidine_triad_HIT"/>
</dbReference>
<dbReference type="PANTHER" id="PTHR46648:SF1">
    <property type="entry name" value="ADENOSINE 5'-MONOPHOSPHORAMIDASE HNT1"/>
    <property type="match status" value="1"/>
</dbReference>
<dbReference type="CDD" id="cd01277">
    <property type="entry name" value="HINT_subgroup"/>
    <property type="match status" value="1"/>
</dbReference>
<feature type="short sequence motif" description="Histidine triad motif" evidence="2 3">
    <location>
        <begin position="100"/>
        <end position="104"/>
    </location>
</feature>
<dbReference type="InterPro" id="IPR039384">
    <property type="entry name" value="HINT"/>
</dbReference>
<dbReference type="PROSITE" id="PS51084">
    <property type="entry name" value="HIT_2"/>
    <property type="match status" value="1"/>
</dbReference>
<dbReference type="InterPro" id="IPR011146">
    <property type="entry name" value="HIT-like"/>
</dbReference>
<dbReference type="Gene3D" id="3.30.428.10">
    <property type="entry name" value="HIT-like"/>
    <property type="match status" value="1"/>
</dbReference>
<evidence type="ECO:0000313" key="6">
    <source>
        <dbReference type="Proteomes" id="UP000219327"/>
    </source>
</evidence>
<evidence type="ECO:0000256" key="3">
    <source>
        <dbReference type="PROSITE-ProRule" id="PRU00464"/>
    </source>
</evidence>
<evidence type="ECO:0000256" key="2">
    <source>
        <dbReference type="PIRSR" id="PIRSR601310-3"/>
    </source>
</evidence>
<evidence type="ECO:0000313" key="5">
    <source>
        <dbReference type="EMBL" id="PDH39777.1"/>
    </source>
</evidence>
<evidence type="ECO:0000259" key="4">
    <source>
        <dbReference type="PROSITE" id="PS51084"/>
    </source>
</evidence>
<dbReference type="InterPro" id="IPR036265">
    <property type="entry name" value="HIT-like_sf"/>
</dbReference>
<dbReference type="SUPFAM" id="SSF54197">
    <property type="entry name" value="HIT-like"/>
    <property type="match status" value="1"/>
</dbReference>
<gene>
    <name evidence="5" type="ORF">CNE99_04845</name>
</gene>
<evidence type="ECO:0000256" key="1">
    <source>
        <dbReference type="PIRSR" id="PIRSR601310-1"/>
    </source>
</evidence>
<organism evidence="5 6">
    <name type="scientific">OM182 bacterium MED-G24</name>
    <dbReference type="NCBI Taxonomy" id="1986255"/>
    <lineage>
        <taxon>Bacteria</taxon>
        <taxon>Pseudomonadati</taxon>
        <taxon>Pseudomonadota</taxon>
        <taxon>Gammaproteobacteria</taxon>
        <taxon>OMG group</taxon>
        <taxon>OM182 clade</taxon>
    </lineage>
</organism>
<name>A0A2A5WU72_9GAMM</name>
<accession>A0A2A5WU72</accession>
<feature type="domain" description="HIT" evidence="4">
    <location>
        <begin position="8"/>
        <end position="116"/>
    </location>
</feature>
<proteinExistence type="predicted"/>
<dbReference type="Proteomes" id="UP000219327">
    <property type="component" value="Unassembled WGS sequence"/>
</dbReference>
<feature type="active site" description="Tele-AMP-histidine intermediate" evidence="1">
    <location>
        <position position="102"/>
    </location>
</feature>
<comment type="caution">
    <text evidence="5">The sequence shown here is derived from an EMBL/GenBank/DDBJ whole genome shotgun (WGS) entry which is preliminary data.</text>
</comment>
<dbReference type="GO" id="GO:0003824">
    <property type="term" value="F:catalytic activity"/>
    <property type="evidence" value="ECO:0007669"/>
    <property type="project" value="InterPro"/>
</dbReference>
<sequence>MAYNDANVFAQILRGDAPAFKVYENDFALAFMDIMPQVDGHTLVIPKYTAENLHDVAPEILGETMKVVQLVSGAVKSAFDAPGIMIAQLNGAAAGQTVFHLHFHIMPRFDGLDFKLHAREVEDGEKLAGFSERIRAKLP</sequence>